<organism evidence="1 2">
    <name type="scientific">Tribolium castaneum</name>
    <name type="common">Red flour beetle</name>
    <dbReference type="NCBI Taxonomy" id="7070"/>
    <lineage>
        <taxon>Eukaryota</taxon>
        <taxon>Metazoa</taxon>
        <taxon>Ecdysozoa</taxon>
        <taxon>Arthropoda</taxon>
        <taxon>Hexapoda</taxon>
        <taxon>Insecta</taxon>
        <taxon>Pterygota</taxon>
        <taxon>Neoptera</taxon>
        <taxon>Endopterygota</taxon>
        <taxon>Coleoptera</taxon>
        <taxon>Polyphaga</taxon>
        <taxon>Cucujiformia</taxon>
        <taxon>Tenebrionidae</taxon>
        <taxon>Tenebrionidae incertae sedis</taxon>
        <taxon>Tribolium</taxon>
    </lineage>
</organism>
<dbReference type="EMBL" id="KQ971312">
    <property type="protein sequence ID" value="EEZ98504.1"/>
    <property type="molecule type" value="Genomic_DNA"/>
</dbReference>
<dbReference type="HOGENOM" id="CLU_2111990_0_0_1"/>
<evidence type="ECO:0000313" key="2">
    <source>
        <dbReference type="Proteomes" id="UP000007266"/>
    </source>
</evidence>
<dbReference type="Proteomes" id="UP000007266">
    <property type="component" value="Linkage group 2"/>
</dbReference>
<proteinExistence type="predicted"/>
<reference evidence="1 2" key="1">
    <citation type="journal article" date="2008" name="Nature">
        <title>The genome of the model beetle and pest Tribolium castaneum.</title>
        <authorList>
            <consortium name="Tribolium Genome Sequencing Consortium"/>
            <person name="Richards S."/>
            <person name="Gibbs R.A."/>
            <person name="Weinstock G.M."/>
            <person name="Brown S.J."/>
            <person name="Denell R."/>
            <person name="Beeman R.W."/>
            <person name="Gibbs R."/>
            <person name="Beeman R.W."/>
            <person name="Brown S.J."/>
            <person name="Bucher G."/>
            <person name="Friedrich M."/>
            <person name="Grimmelikhuijzen C.J."/>
            <person name="Klingler M."/>
            <person name="Lorenzen M."/>
            <person name="Richards S."/>
            <person name="Roth S."/>
            <person name="Schroder R."/>
            <person name="Tautz D."/>
            <person name="Zdobnov E.M."/>
            <person name="Muzny D."/>
            <person name="Gibbs R.A."/>
            <person name="Weinstock G.M."/>
            <person name="Attaway T."/>
            <person name="Bell S."/>
            <person name="Buhay C.J."/>
            <person name="Chandrabose M.N."/>
            <person name="Chavez D."/>
            <person name="Clerk-Blankenburg K.P."/>
            <person name="Cree A."/>
            <person name="Dao M."/>
            <person name="Davis C."/>
            <person name="Chacko J."/>
            <person name="Dinh H."/>
            <person name="Dugan-Rocha S."/>
            <person name="Fowler G."/>
            <person name="Garner T.T."/>
            <person name="Garnes J."/>
            <person name="Gnirke A."/>
            <person name="Hawes A."/>
            <person name="Hernandez J."/>
            <person name="Hines S."/>
            <person name="Holder M."/>
            <person name="Hume J."/>
            <person name="Jhangiani S.N."/>
            <person name="Joshi V."/>
            <person name="Khan Z.M."/>
            <person name="Jackson L."/>
            <person name="Kovar C."/>
            <person name="Kowis A."/>
            <person name="Lee S."/>
            <person name="Lewis L.R."/>
            <person name="Margolis J."/>
            <person name="Morgan M."/>
            <person name="Nazareth L.V."/>
            <person name="Nguyen N."/>
            <person name="Okwuonu G."/>
            <person name="Parker D."/>
            <person name="Richards S."/>
            <person name="Ruiz S.J."/>
            <person name="Santibanez J."/>
            <person name="Savard J."/>
            <person name="Scherer S.E."/>
            <person name="Schneider B."/>
            <person name="Sodergren E."/>
            <person name="Tautz D."/>
            <person name="Vattahil S."/>
            <person name="Villasana D."/>
            <person name="White C.S."/>
            <person name="Wright R."/>
            <person name="Park Y."/>
            <person name="Beeman R.W."/>
            <person name="Lord J."/>
            <person name="Oppert B."/>
            <person name="Lorenzen M."/>
            <person name="Brown S."/>
            <person name="Wang L."/>
            <person name="Savard J."/>
            <person name="Tautz D."/>
            <person name="Richards S."/>
            <person name="Weinstock G."/>
            <person name="Gibbs R.A."/>
            <person name="Liu Y."/>
            <person name="Worley K."/>
            <person name="Weinstock G."/>
            <person name="Elsik C.G."/>
            <person name="Reese J.T."/>
            <person name="Elhaik E."/>
            <person name="Landan G."/>
            <person name="Graur D."/>
            <person name="Arensburger P."/>
            <person name="Atkinson P."/>
            <person name="Beeman R.W."/>
            <person name="Beidler J."/>
            <person name="Brown S.J."/>
            <person name="Demuth J.P."/>
            <person name="Drury D.W."/>
            <person name="Du Y.Z."/>
            <person name="Fujiwara H."/>
            <person name="Lorenzen M."/>
            <person name="Maselli V."/>
            <person name="Osanai M."/>
            <person name="Park Y."/>
            <person name="Robertson H.M."/>
            <person name="Tu Z."/>
            <person name="Wang J.J."/>
            <person name="Wang S."/>
            <person name="Richards S."/>
            <person name="Song H."/>
            <person name="Zhang L."/>
            <person name="Sodergren E."/>
            <person name="Werner D."/>
            <person name="Stanke M."/>
            <person name="Morgenstern B."/>
            <person name="Solovyev V."/>
            <person name="Kosarev P."/>
            <person name="Brown G."/>
            <person name="Chen H.C."/>
            <person name="Ermolaeva O."/>
            <person name="Hlavina W."/>
            <person name="Kapustin Y."/>
            <person name="Kiryutin B."/>
            <person name="Kitts P."/>
            <person name="Maglott D."/>
            <person name="Pruitt K."/>
            <person name="Sapojnikov V."/>
            <person name="Souvorov A."/>
            <person name="Mackey A.J."/>
            <person name="Waterhouse R.M."/>
            <person name="Wyder S."/>
            <person name="Zdobnov E.M."/>
            <person name="Zdobnov E.M."/>
            <person name="Wyder S."/>
            <person name="Kriventseva E.V."/>
            <person name="Kadowaki T."/>
            <person name="Bork P."/>
            <person name="Aranda M."/>
            <person name="Bao R."/>
            <person name="Beermann A."/>
            <person name="Berns N."/>
            <person name="Bolognesi R."/>
            <person name="Bonneton F."/>
            <person name="Bopp D."/>
            <person name="Brown S.J."/>
            <person name="Bucher G."/>
            <person name="Butts T."/>
            <person name="Chaumot A."/>
            <person name="Denell R.E."/>
            <person name="Ferrier D.E."/>
            <person name="Friedrich M."/>
            <person name="Gordon C.M."/>
            <person name="Jindra M."/>
            <person name="Klingler M."/>
            <person name="Lan Q."/>
            <person name="Lattorff H.M."/>
            <person name="Laudet V."/>
            <person name="von Levetsow C."/>
            <person name="Liu Z."/>
            <person name="Lutz R."/>
            <person name="Lynch J.A."/>
            <person name="da Fonseca R.N."/>
            <person name="Posnien N."/>
            <person name="Reuter R."/>
            <person name="Roth S."/>
            <person name="Savard J."/>
            <person name="Schinko J.B."/>
            <person name="Schmitt C."/>
            <person name="Schoppmeier M."/>
            <person name="Schroder R."/>
            <person name="Shippy T.D."/>
            <person name="Simonnet F."/>
            <person name="Marques-Souza H."/>
            <person name="Tautz D."/>
            <person name="Tomoyasu Y."/>
            <person name="Trauner J."/>
            <person name="Van der Zee M."/>
            <person name="Vervoort M."/>
            <person name="Wittkopp N."/>
            <person name="Wimmer E.A."/>
            <person name="Yang X."/>
            <person name="Jones A.K."/>
            <person name="Sattelle D.B."/>
            <person name="Ebert P.R."/>
            <person name="Nelson D."/>
            <person name="Scott J.G."/>
            <person name="Beeman R.W."/>
            <person name="Muthukrishnan S."/>
            <person name="Kramer K.J."/>
            <person name="Arakane Y."/>
            <person name="Beeman R.W."/>
            <person name="Zhu Q."/>
            <person name="Hogenkamp D."/>
            <person name="Dixit R."/>
            <person name="Oppert B."/>
            <person name="Jiang H."/>
            <person name="Zou Z."/>
            <person name="Marshall J."/>
            <person name="Elpidina E."/>
            <person name="Vinokurov K."/>
            <person name="Oppert C."/>
            <person name="Zou Z."/>
            <person name="Evans J."/>
            <person name="Lu Z."/>
            <person name="Zhao P."/>
            <person name="Sumathipala N."/>
            <person name="Altincicek B."/>
            <person name="Vilcinskas A."/>
            <person name="Williams M."/>
            <person name="Hultmark D."/>
            <person name="Hetru C."/>
            <person name="Jiang H."/>
            <person name="Grimmelikhuijzen C.J."/>
            <person name="Hauser F."/>
            <person name="Cazzamali G."/>
            <person name="Williamson M."/>
            <person name="Park Y."/>
            <person name="Li B."/>
            <person name="Tanaka Y."/>
            <person name="Predel R."/>
            <person name="Neupert S."/>
            <person name="Schachtner J."/>
            <person name="Verleyen P."/>
            <person name="Raible F."/>
            <person name="Bork P."/>
            <person name="Friedrich M."/>
            <person name="Walden K.K."/>
            <person name="Robertson H.M."/>
            <person name="Angeli S."/>
            <person name="Foret S."/>
            <person name="Bucher G."/>
            <person name="Schuetz S."/>
            <person name="Maleszka R."/>
            <person name="Wimmer E.A."/>
            <person name="Beeman R.W."/>
            <person name="Lorenzen M."/>
            <person name="Tomoyasu Y."/>
            <person name="Miller S.C."/>
            <person name="Grossmann D."/>
            <person name="Bucher G."/>
        </authorList>
    </citation>
    <scope>NUCLEOTIDE SEQUENCE [LARGE SCALE GENOMIC DNA]</scope>
    <source>
        <strain evidence="1 2">Georgia GA2</strain>
    </source>
</reference>
<dbReference type="AlphaFoldDB" id="D6W9K0"/>
<reference evidence="1 2" key="2">
    <citation type="journal article" date="2010" name="Nucleic Acids Res.">
        <title>BeetleBase in 2010: revisions to provide comprehensive genomic information for Tribolium castaneum.</title>
        <authorList>
            <person name="Kim H.S."/>
            <person name="Murphy T."/>
            <person name="Xia J."/>
            <person name="Caragea D."/>
            <person name="Park Y."/>
            <person name="Beeman R.W."/>
            <person name="Lorenzen M.D."/>
            <person name="Butcher S."/>
            <person name="Manak J.R."/>
            <person name="Brown S.J."/>
        </authorList>
    </citation>
    <scope>GENOME REANNOTATION</scope>
    <source>
        <strain evidence="1 2">Georgia GA2</strain>
    </source>
</reference>
<gene>
    <name evidence="1" type="primary">GLEAN_01005</name>
    <name evidence="1" type="ORF">TcasGA2_TC001005</name>
</gene>
<protein>
    <submittedName>
        <fullName evidence="1">Uncharacterized protein</fullName>
    </submittedName>
</protein>
<keyword evidence="2" id="KW-1185">Reference proteome</keyword>
<name>D6W9K0_TRICA</name>
<accession>D6W9K0</accession>
<sequence>MRLTSLRFYPASGTFRKRGLSEIVPSAQDIIEALTQLRSYRQKSSRPPVVCAQTEISLRTAMVRTSCDIVVLLKQTFIYCFEWRIKPYCESNKDTAKKVKMTHKHRIADISSNMF</sequence>
<evidence type="ECO:0000313" key="1">
    <source>
        <dbReference type="EMBL" id="EEZ98504.1"/>
    </source>
</evidence>